<keyword evidence="2" id="KW-1185">Reference proteome</keyword>
<evidence type="ECO:0000313" key="2">
    <source>
        <dbReference type="Proteomes" id="UP000250235"/>
    </source>
</evidence>
<protein>
    <submittedName>
        <fullName evidence="1">Uncharacterized protein</fullName>
    </submittedName>
</protein>
<dbReference type="AlphaFoldDB" id="A0A2Z7CQB5"/>
<dbReference type="Proteomes" id="UP000250235">
    <property type="component" value="Unassembled WGS sequence"/>
</dbReference>
<accession>A0A2Z7CQB5</accession>
<name>A0A2Z7CQB5_9LAMI</name>
<evidence type="ECO:0000313" key="1">
    <source>
        <dbReference type="EMBL" id="KZV49271.1"/>
    </source>
</evidence>
<gene>
    <name evidence="1" type="ORF">F511_28718</name>
</gene>
<dbReference type="EMBL" id="KQ993105">
    <property type="protein sequence ID" value="KZV49271.1"/>
    <property type="molecule type" value="Genomic_DNA"/>
</dbReference>
<sequence>MLSEQLRGTFPIKSELYIRSDVKKTQFSREFTPLKITLFIITFVTTYTQKPYIIHSCCNHSVVLSLDCKSKSESIESVKA</sequence>
<organism evidence="1 2">
    <name type="scientific">Dorcoceras hygrometricum</name>
    <dbReference type="NCBI Taxonomy" id="472368"/>
    <lineage>
        <taxon>Eukaryota</taxon>
        <taxon>Viridiplantae</taxon>
        <taxon>Streptophyta</taxon>
        <taxon>Embryophyta</taxon>
        <taxon>Tracheophyta</taxon>
        <taxon>Spermatophyta</taxon>
        <taxon>Magnoliopsida</taxon>
        <taxon>eudicotyledons</taxon>
        <taxon>Gunneridae</taxon>
        <taxon>Pentapetalae</taxon>
        <taxon>asterids</taxon>
        <taxon>lamiids</taxon>
        <taxon>Lamiales</taxon>
        <taxon>Gesneriaceae</taxon>
        <taxon>Didymocarpoideae</taxon>
        <taxon>Trichosporeae</taxon>
        <taxon>Loxocarpinae</taxon>
        <taxon>Dorcoceras</taxon>
    </lineage>
</organism>
<reference evidence="1 2" key="1">
    <citation type="journal article" date="2015" name="Proc. Natl. Acad. Sci. U.S.A.">
        <title>The resurrection genome of Boea hygrometrica: A blueprint for survival of dehydration.</title>
        <authorList>
            <person name="Xiao L."/>
            <person name="Yang G."/>
            <person name="Zhang L."/>
            <person name="Yang X."/>
            <person name="Zhao S."/>
            <person name="Ji Z."/>
            <person name="Zhou Q."/>
            <person name="Hu M."/>
            <person name="Wang Y."/>
            <person name="Chen M."/>
            <person name="Xu Y."/>
            <person name="Jin H."/>
            <person name="Xiao X."/>
            <person name="Hu G."/>
            <person name="Bao F."/>
            <person name="Hu Y."/>
            <person name="Wan P."/>
            <person name="Li L."/>
            <person name="Deng X."/>
            <person name="Kuang T."/>
            <person name="Xiang C."/>
            <person name="Zhu J.K."/>
            <person name="Oliver M.J."/>
            <person name="He Y."/>
        </authorList>
    </citation>
    <scope>NUCLEOTIDE SEQUENCE [LARGE SCALE GENOMIC DNA]</scope>
    <source>
        <strain evidence="2">cv. XS01</strain>
    </source>
</reference>
<proteinExistence type="predicted"/>